<evidence type="ECO:0000313" key="2">
    <source>
        <dbReference type="EMBL" id="RRA91998.1"/>
    </source>
</evidence>
<comment type="caution">
    <text evidence="2">The sequence shown here is derived from an EMBL/GenBank/DDBJ whole genome shotgun (WGS) entry which is preliminary data.</text>
</comment>
<name>A0A3P1ASL2_9FLAO</name>
<reference evidence="2 3" key="1">
    <citation type="submission" date="2018-11" db="EMBL/GenBank/DDBJ databases">
        <title>Flavobacterium sp. nov., YIM 102796 draft genome.</title>
        <authorList>
            <person name="Li G."/>
            <person name="Jiang Y."/>
        </authorList>
    </citation>
    <scope>NUCLEOTIDE SEQUENCE [LARGE SCALE GENOMIC DNA]</scope>
    <source>
        <strain evidence="2 3">YIM 102796</strain>
    </source>
</reference>
<keyword evidence="1" id="KW-0812">Transmembrane</keyword>
<dbReference type="Proteomes" id="UP000268372">
    <property type="component" value="Unassembled WGS sequence"/>
</dbReference>
<dbReference type="AlphaFoldDB" id="A0A3P1ASL2"/>
<dbReference type="InterPro" id="IPR021354">
    <property type="entry name" value="DUF2975"/>
</dbReference>
<evidence type="ECO:0000256" key="1">
    <source>
        <dbReference type="SAM" id="Phobius"/>
    </source>
</evidence>
<dbReference type="Pfam" id="PF11188">
    <property type="entry name" value="DUF2975"/>
    <property type="match status" value="1"/>
</dbReference>
<feature type="transmembrane region" description="Helical" evidence="1">
    <location>
        <begin position="96"/>
        <end position="114"/>
    </location>
</feature>
<sequence length="173" mass="20124">MRSLRLLDLIITILFYSMLGIGIITFGVFILFLFGIDLGIKTSTTFSDKSKVTMYLLLFSIFIFYSSYVYSIYLFKQNISSFINFKLFTNQVIKNFKIMGVIYIASYIISSLIVPLFRQDLKIEIGQDQDFFNFPLNGLVIGLFFLVLSKVFQIAKFQKEENIELKQENELTI</sequence>
<feature type="transmembrane region" description="Helical" evidence="1">
    <location>
        <begin position="54"/>
        <end position="75"/>
    </location>
</feature>
<keyword evidence="3" id="KW-1185">Reference proteome</keyword>
<dbReference type="OrthoDB" id="1448668at2"/>
<gene>
    <name evidence="2" type="ORF">EG242_12050</name>
</gene>
<dbReference type="RefSeq" id="WP_124900114.1">
    <property type="nucleotide sequence ID" value="NZ_RQTJ01000032.1"/>
</dbReference>
<dbReference type="EMBL" id="RQTJ01000032">
    <property type="protein sequence ID" value="RRA91998.1"/>
    <property type="molecule type" value="Genomic_DNA"/>
</dbReference>
<evidence type="ECO:0000313" key="3">
    <source>
        <dbReference type="Proteomes" id="UP000268372"/>
    </source>
</evidence>
<keyword evidence="1" id="KW-0472">Membrane</keyword>
<keyword evidence="1" id="KW-1133">Transmembrane helix</keyword>
<feature type="transmembrane region" description="Helical" evidence="1">
    <location>
        <begin position="7"/>
        <end position="34"/>
    </location>
</feature>
<accession>A0A3P1ASL2</accession>
<protein>
    <submittedName>
        <fullName evidence="2">DUF2975 domain-containing protein</fullName>
    </submittedName>
</protein>
<organism evidence="2 3">
    <name type="scientific">Paenimyroides viscosum</name>
    <dbReference type="NCBI Taxonomy" id="2488729"/>
    <lineage>
        <taxon>Bacteria</taxon>
        <taxon>Pseudomonadati</taxon>
        <taxon>Bacteroidota</taxon>
        <taxon>Flavobacteriia</taxon>
        <taxon>Flavobacteriales</taxon>
        <taxon>Flavobacteriaceae</taxon>
        <taxon>Paenimyroides</taxon>
    </lineage>
</organism>
<feature type="transmembrane region" description="Helical" evidence="1">
    <location>
        <begin position="134"/>
        <end position="152"/>
    </location>
</feature>
<proteinExistence type="predicted"/>